<dbReference type="InterPro" id="IPR002912">
    <property type="entry name" value="ACT_dom"/>
</dbReference>
<proteinExistence type="predicted"/>
<keyword evidence="3" id="KW-1185">Reference proteome</keyword>
<name>A0A1R4HK12_9GAMM</name>
<evidence type="ECO:0000259" key="1">
    <source>
        <dbReference type="Pfam" id="PF13291"/>
    </source>
</evidence>
<sequence length="50" mass="5556">MLCQKKGVLINTAFSATLKLTIPVENINPLSQVLSKISQLPHIIDVKRKI</sequence>
<evidence type="ECO:0000313" key="2">
    <source>
        <dbReference type="EMBL" id="SJM96572.1"/>
    </source>
</evidence>
<dbReference type="EMBL" id="FUKI01000175">
    <property type="protein sequence ID" value="SJM96572.1"/>
    <property type="molecule type" value="Genomic_DNA"/>
</dbReference>
<dbReference type="Proteomes" id="UP000195667">
    <property type="component" value="Unassembled WGS sequence"/>
</dbReference>
<feature type="domain" description="ACT" evidence="1">
    <location>
        <begin position="16"/>
        <end position="48"/>
    </location>
</feature>
<evidence type="ECO:0000313" key="3">
    <source>
        <dbReference type="Proteomes" id="UP000195667"/>
    </source>
</evidence>
<dbReference type="AlphaFoldDB" id="A0A1R4HK12"/>
<protein>
    <recommendedName>
        <fullName evidence="1">ACT domain-containing protein</fullName>
    </recommendedName>
</protein>
<organism evidence="2 3">
    <name type="scientific">Crenothrix polyspora</name>
    <dbReference type="NCBI Taxonomy" id="360316"/>
    <lineage>
        <taxon>Bacteria</taxon>
        <taxon>Pseudomonadati</taxon>
        <taxon>Pseudomonadota</taxon>
        <taxon>Gammaproteobacteria</taxon>
        <taxon>Methylococcales</taxon>
        <taxon>Crenotrichaceae</taxon>
        <taxon>Crenothrix</taxon>
    </lineage>
</organism>
<dbReference type="Pfam" id="PF13291">
    <property type="entry name" value="ACT_4"/>
    <property type="match status" value="1"/>
</dbReference>
<accession>A0A1R4HK12</accession>
<gene>
    <name evidence="2" type="ORF">CRENPOLYSF1_940010</name>
</gene>
<reference evidence="3" key="1">
    <citation type="submission" date="2017-02" db="EMBL/GenBank/DDBJ databases">
        <authorList>
            <person name="Daims H."/>
        </authorList>
    </citation>
    <scope>NUCLEOTIDE SEQUENCE [LARGE SCALE GENOMIC DNA]</scope>
</reference>